<dbReference type="EMBL" id="QQZY01000002">
    <property type="protein sequence ID" value="RDI75159.1"/>
    <property type="molecule type" value="Genomic_DNA"/>
</dbReference>
<dbReference type="GO" id="GO:0006950">
    <property type="term" value="P:response to stress"/>
    <property type="evidence" value="ECO:0007669"/>
    <property type="project" value="UniProtKB-ARBA"/>
</dbReference>
<reference evidence="8" key="2">
    <citation type="journal article" date="2019" name="MicrobiologyOpen">
        <title>High-quality draft genome sequence of Gaiella occulta isolated from a 150 meter deep mineral water borehole and comparison with the genome sequences of other deep-branching lineages of the phylum Actinobacteria.</title>
        <authorList>
            <person name="Severino R."/>
            <person name="Froufe H.J.C."/>
            <person name="Barroso C."/>
            <person name="Albuquerque L."/>
            <person name="Lobo-da-Cunha A."/>
            <person name="da Costa M.S."/>
            <person name="Egas C."/>
        </authorList>
    </citation>
    <scope>NUCLEOTIDE SEQUENCE [LARGE SCALE GENOMIC DNA]</scope>
    <source>
        <strain evidence="8">F2-233</strain>
    </source>
</reference>
<dbReference type="CDD" id="cd02947">
    <property type="entry name" value="TRX_family"/>
    <property type="match status" value="1"/>
</dbReference>
<evidence type="ECO:0000256" key="5">
    <source>
        <dbReference type="ARBA" id="ARBA00023284"/>
    </source>
</evidence>
<keyword evidence="2" id="KW-0813">Transport</keyword>
<dbReference type="InterPro" id="IPR017937">
    <property type="entry name" value="Thioredoxin_CS"/>
</dbReference>
<dbReference type="Gene3D" id="3.40.30.10">
    <property type="entry name" value="Glutaredoxin"/>
    <property type="match status" value="1"/>
</dbReference>
<keyword evidence="5" id="KW-0676">Redox-active center</keyword>
<evidence type="ECO:0000313" key="7">
    <source>
        <dbReference type="EMBL" id="RDI75159.1"/>
    </source>
</evidence>
<keyword evidence="8" id="KW-1185">Reference proteome</keyword>
<dbReference type="Pfam" id="PF00085">
    <property type="entry name" value="Thioredoxin"/>
    <property type="match status" value="1"/>
</dbReference>
<dbReference type="GO" id="GO:0045454">
    <property type="term" value="P:cell redox homeostasis"/>
    <property type="evidence" value="ECO:0007669"/>
    <property type="project" value="TreeGrafter"/>
</dbReference>
<dbReference type="Pfam" id="PF14561">
    <property type="entry name" value="TPR_20"/>
    <property type="match status" value="1"/>
</dbReference>
<dbReference type="InterPro" id="IPR013766">
    <property type="entry name" value="Thioredoxin_domain"/>
</dbReference>
<evidence type="ECO:0000313" key="8">
    <source>
        <dbReference type="Proteomes" id="UP000254134"/>
    </source>
</evidence>
<dbReference type="RefSeq" id="WP_114795390.1">
    <property type="nucleotide sequence ID" value="NZ_QQZY01000002.1"/>
</dbReference>
<evidence type="ECO:0000259" key="6">
    <source>
        <dbReference type="PROSITE" id="PS51352"/>
    </source>
</evidence>
<dbReference type="FunFam" id="3.40.30.10:FF:000001">
    <property type="entry name" value="Thioredoxin"/>
    <property type="match status" value="1"/>
</dbReference>
<comment type="similarity">
    <text evidence="1">Belongs to the thioredoxin family.</text>
</comment>
<gene>
    <name evidence="7" type="ORF">Gocc_0957</name>
</gene>
<feature type="domain" description="Thioredoxin" evidence="6">
    <location>
        <begin position="1"/>
        <end position="106"/>
    </location>
</feature>
<dbReference type="OrthoDB" id="5181746at2"/>
<dbReference type="InterPro" id="IPR011990">
    <property type="entry name" value="TPR-like_helical_dom_sf"/>
</dbReference>
<dbReference type="InterPro" id="IPR036249">
    <property type="entry name" value="Thioredoxin-like_sf"/>
</dbReference>
<dbReference type="SUPFAM" id="SSF52833">
    <property type="entry name" value="Thioredoxin-like"/>
    <property type="match status" value="1"/>
</dbReference>
<dbReference type="Proteomes" id="UP000254134">
    <property type="component" value="Unassembled WGS sequence"/>
</dbReference>
<evidence type="ECO:0000256" key="4">
    <source>
        <dbReference type="ARBA" id="ARBA00023157"/>
    </source>
</evidence>
<sequence>MDVTESTFESDVVARSAQVPVVVDFWADWCGPCHALAPVLEAAVAERAGALELAKVDVEASPTLARAFGVSGIPAVKAFRDGRVVAEFTGARSRAAVDAFLDEVLAPPRADVLVEELREAGELPAVVAALDAGDVEGALRWIVDAVPDAEGGERDRLREVAVALFERLGHDDHLASAYRRRLAAALY</sequence>
<dbReference type="GO" id="GO:0005829">
    <property type="term" value="C:cytosol"/>
    <property type="evidence" value="ECO:0007669"/>
    <property type="project" value="TreeGrafter"/>
</dbReference>
<proteinExistence type="inferred from homology"/>
<evidence type="ECO:0000256" key="2">
    <source>
        <dbReference type="ARBA" id="ARBA00022448"/>
    </source>
</evidence>
<organism evidence="7 8">
    <name type="scientific">Gaiella occulta</name>
    <dbReference type="NCBI Taxonomy" id="1002870"/>
    <lineage>
        <taxon>Bacteria</taxon>
        <taxon>Bacillati</taxon>
        <taxon>Actinomycetota</taxon>
        <taxon>Thermoleophilia</taxon>
        <taxon>Gaiellales</taxon>
        <taxon>Gaiellaceae</taxon>
        <taxon>Gaiella</taxon>
    </lineage>
</organism>
<dbReference type="PRINTS" id="PR00421">
    <property type="entry name" value="THIOREDOXIN"/>
</dbReference>
<reference evidence="7 8" key="1">
    <citation type="submission" date="2018-07" db="EMBL/GenBank/DDBJ databases">
        <title>High-quality-draft genome sequence of Gaiella occulta.</title>
        <authorList>
            <person name="Severino R."/>
            <person name="Froufe H.J.C."/>
            <person name="Rainey F.A."/>
            <person name="Barroso C."/>
            <person name="Albuquerque L."/>
            <person name="Lobo-Da-Cunha A."/>
            <person name="Da Costa M.S."/>
            <person name="Egas C."/>
        </authorList>
    </citation>
    <scope>NUCLEOTIDE SEQUENCE [LARGE SCALE GENOMIC DNA]</scope>
    <source>
        <strain evidence="7 8">F2-233</strain>
    </source>
</reference>
<comment type="caution">
    <text evidence="7">The sequence shown here is derived from an EMBL/GenBank/DDBJ whole genome shotgun (WGS) entry which is preliminary data.</text>
</comment>
<protein>
    <submittedName>
        <fullName evidence="7">Thioredoxin</fullName>
    </submittedName>
</protein>
<keyword evidence="4" id="KW-1015">Disulfide bond</keyword>
<name>A0A7M2YYP8_9ACTN</name>
<dbReference type="GO" id="GO:0015035">
    <property type="term" value="F:protein-disulfide reductase activity"/>
    <property type="evidence" value="ECO:0007669"/>
    <property type="project" value="UniProtKB-ARBA"/>
</dbReference>
<dbReference type="Gene3D" id="1.25.40.10">
    <property type="entry name" value="Tetratricopeptide repeat domain"/>
    <property type="match status" value="1"/>
</dbReference>
<keyword evidence="3" id="KW-0249">Electron transport</keyword>
<evidence type="ECO:0000256" key="3">
    <source>
        <dbReference type="ARBA" id="ARBA00022982"/>
    </source>
</evidence>
<dbReference type="PROSITE" id="PS00194">
    <property type="entry name" value="THIOREDOXIN_1"/>
    <property type="match status" value="1"/>
</dbReference>
<accession>A0A7M2YYP8</accession>
<evidence type="ECO:0000256" key="1">
    <source>
        <dbReference type="ARBA" id="ARBA00008987"/>
    </source>
</evidence>
<dbReference type="PANTHER" id="PTHR45663:SF11">
    <property type="entry name" value="GEO12009P1"/>
    <property type="match status" value="1"/>
</dbReference>
<dbReference type="PROSITE" id="PS51352">
    <property type="entry name" value="THIOREDOXIN_2"/>
    <property type="match status" value="1"/>
</dbReference>
<dbReference type="AlphaFoldDB" id="A0A7M2YYP8"/>
<dbReference type="PANTHER" id="PTHR45663">
    <property type="entry name" value="GEO12009P1"/>
    <property type="match status" value="1"/>
</dbReference>